<dbReference type="Proteomes" id="UP000824164">
    <property type="component" value="Unassembled WGS sequence"/>
</dbReference>
<dbReference type="SUPFAM" id="SSF47413">
    <property type="entry name" value="lambda repressor-like DNA-binding domains"/>
    <property type="match status" value="1"/>
</dbReference>
<proteinExistence type="predicted"/>
<dbReference type="GO" id="GO:0003677">
    <property type="term" value="F:DNA binding"/>
    <property type="evidence" value="ECO:0007669"/>
    <property type="project" value="InterPro"/>
</dbReference>
<evidence type="ECO:0000313" key="2">
    <source>
        <dbReference type="EMBL" id="HIU03357.1"/>
    </source>
</evidence>
<sequence length="199" mass="22829">MARRYKEARLLNNMKVAEAIEKLKISQPTLSAWEGERKSPSIDALEHMANLYGVSTDYLLGRSDIQMLEPTFEISLEHLYVLNGQPVWSAKYGWMLVHASEQVLLLSNGTTISFRDVGPIYTAPPPFTENLTVLHSPLKKAALSEYDELWVEPISSDPLLRGELRGWYHVKNRFVENEFSSRFYLDSYGAKWLAFETEL</sequence>
<dbReference type="Pfam" id="PF01381">
    <property type="entry name" value="HTH_3"/>
    <property type="match status" value="1"/>
</dbReference>
<dbReference type="CDD" id="cd00093">
    <property type="entry name" value="HTH_XRE"/>
    <property type="match status" value="1"/>
</dbReference>
<organism evidence="2 3">
    <name type="scientific">Candidatus Onthocola gallistercoris</name>
    <dbReference type="NCBI Taxonomy" id="2840876"/>
    <lineage>
        <taxon>Bacteria</taxon>
        <taxon>Bacillati</taxon>
        <taxon>Bacillota</taxon>
        <taxon>Bacilli</taxon>
        <taxon>Candidatus Onthocola</taxon>
    </lineage>
</organism>
<reference evidence="2" key="1">
    <citation type="submission" date="2020-10" db="EMBL/GenBank/DDBJ databases">
        <authorList>
            <person name="Gilroy R."/>
        </authorList>
    </citation>
    <scope>NUCLEOTIDE SEQUENCE</scope>
    <source>
        <strain evidence="2">CHK187-14744</strain>
    </source>
</reference>
<dbReference type="InterPro" id="IPR001387">
    <property type="entry name" value="Cro/C1-type_HTH"/>
</dbReference>
<evidence type="ECO:0000313" key="3">
    <source>
        <dbReference type="Proteomes" id="UP000824164"/>
    </source>
</evidence>
<comment type="caution">
    <text evidence="2">The sequence shown here is derived from an EMBL/GenBank/DDBJ whole genome shotgun (WGS) entry which is preliminary data.</text>
</comment>
<name>A0A9D1HJK0_9FIRM</name>
<dbReference type="Gene3D" id="1.10.260.40">
    <property type="entry name" value="lambda repressor-like DNA-binding domains"/>
    <property type="match status" value="1"/>
</dbReference>
<accession>A0A9D1HJK0</accession>
<dbReference type="SMART" id="SM00530">
    <property type="entry name" value="HTH_XRE"/>
    <property type="match status" value="1"/>
</dbReference>
<protein>
    <submittedName>
        <fullName evidence="2">Helix-turn-helix transcriptional regulator</fullName>
    </submittedName>
</protein>
<dbReference type="AlphaFoldDB" id="A0A9D1HJK0"/>
<feature type="domain" description="HTH cro/C1-type" evidence="1">
    <location>
        <begin position="6"/>
        <end position="59"/>
    </location>
</feature>
<dbReference type="InterPro" id="IPR010982">
    <property type="entry name" value="Lambda_DNA-bd_dom_sf"/>
</dbReference>
<gene>
    <name evidence="2" type="ORF">IAB63_08905</name>
</gene>
<dbReference type="EMBL" id="DVLT01000054">
    <property type="protein sequence ID" value="HIU03357.1"/>
    <property type="molecule type" value="Genomic_DNA"/>
</dbReference>
<dbReference type="PROSITE" id="PS50943">
    <property type="entry name" value="HTH_CROC1"/>
    <property type="match status" value="1"/>
</dbReference>
<evidence type="ECO:0000259" key="1">
    <source>
        <dbReference type="PROSITE" id="PS50943"/>
    </source>
</evidence>
<reference evidence="2" key="2">
    <citation type="journal article" date="2021" name="PeerJ">
        <title>Extensive microbial diversity within the chicken gut microbiome revealed by metagenomics and culture.</title>
        <authorList>
            <person name="Gilroy R."/>
            <person name="Ravi A."/>
            <person name="Getino M."/>
            <person name="Pursley I."/>
            <person name="Horton D.L."/>
            <person name="Alikhan N.F."/>
            <person name="Baker D."/>
            <person name="Gharbi K."/>
            <person name="Hall N."/>
            <person name="Watson M."/>
            <person name="Adriaenssens E.M."/>
            <person name="Foster-Nyarko E."/>
            <person name="Jarju S."/>
            <person name="Secka A."/>
            <person name="Antonio M."/>
            <person name="Oren A."/>
            <person name="Chaudhuri R.R."/>
            <person name="La Ragione R."/>
            <person name="Hildebrand F."/>
            <person name="Pallen M.J."/>
        </authorList>
    </citation>
    <scope>NUCLEOTIDE SEQUENCE</scope>
    <source>
        <strain evidence="2">CHK187-14744</strain>
    </source>
</reference>